<sequence length="123" mass="13761">MTESPVPRGTRAFLPTGSLSIRFFSLSFVTCNVVISLSFVSALAYFSKDLFHHTSFFPRRAIYIYRFPGVYNLYNPPHLHPTMRPFSDYSTHTPASSSSSNNNNNANTSQSSSSSNKPVKQTK</sequence>
<organism evidence="3 4">
    <name type="scientific">Aspergillus keveii</name>
    <dbReference type="NCBI Taxonomy" id="714993"/>
    <lineage>
        <taxon>Eukaryota</taxon>
        <taxon>Fungi</taxon>
        <taxon>Dikarya</taxon>
        <taxon>Ascomycota</taxon>
        <taxon>Pezizomycotina</taxon>
        <taxon>Eurotiomycetes</taxon>
        <taxon>Eurotiomycetidae</taxon>
        <taxon>Eurotiales</taxon>
        <taxon>Aspergillaceae</taxon>
        <taxon>Aspergillus</taxon>
        <taxon>Aspergillus subgen. Nidulantes</taxon>
    </lineage>
</organism>
<evidence type="ECO:0000256" key="2">
    <source>
        <dbReference type="SAM" id="Phobius"/>
    </source>
</evidence>
<evidence type="ECO:0000256" key="1">
    <source>
        <dbReference type="SAM" id="MobiDB-lite"/>
    </source>
</evidence>
<proteinExistence type="predicted"/>
<keyword evidence="2" id="KW-0812">Transmembrane</keyword>
<comment type="caution">
    <text evidence="3">The sequence shown here is derived from an EMBL/GenBank/DDBJ whole genome shotgun (WGS) entry which is preliminary data.</text>
</comment>
<gene>
    <name evidence="3" type="ORF">BJX66DRAFT_313354</name>
</gene>
<protein>
    <submittedName>
        <fullName evidence="3">Uncharacterized protein</fullName>
    </submittedName>
</protein>
<reference evidence="3 4" key="1">
    <citation type="submission" date="2024-07" db="EMBL/GenBank/DDBJ databases">
        <title>Section-level genome sequencing and comparative genomics of Aspergillus sections Usti and Cavernicolus.</title>
        <authorList>
            <consortium name="Lawrence Berkeley National Laboratory"/>
            <person name="Nybo J.L."/>
            <person name="Vesth T.C."/>
            <person name="Theobald S."/>
            <person name="Frisvad J.C."/>
            <person name="Larsen T.O."/>
            <person name="Kjaerboelling I."/>
            <person name="Rothschild-Mancinelli K."/>
            <person name="Lyhne E.K."/>
            <person name="Kogle M.E."/>
            <person name="Barry K."/>
            <person name="Clum A."/>
            <person name="Na H."/>
            <person name="Ledsgaard L."/>
            <person name="Lin J."/>
            <person name="Lipzen A."/>
            <person name="Kuo A."/>
            <person name="Riley R."/>
            <person name="Mondo S."/>
            <person name="Labutti K."/>
            <person name="Haridas S."/>
            <person name="Pangalinan J."/>
            <person name="Salamov A.A."/>
            <person name="Simmons B.A."/>
            <person name="Magnuson J.K."/>
            <person name="Chen J."/>
            <person name="Drula E."/>
            <person name="Henrissat B."/>
            <person name="Wiebenga A."/>
            <person name="Lubbers R.J."/>
            <person name="Gomes A.C."/>
            <person name="Makela M.R."/>
            <person name="Stajich J."/>
            <person name="Grigoriev I.V."/>
            <person name="Mortensen U.H."/>
            <person name="De Vries R.P."/>
            <person name="Baker S.E."/>
            <person name="Andersen M.R."/>
        </authorList>
    </citation>
    <scope>NUCLEOTIDE SEQUENCE [LARGE SCALE GENOMIC DNA]</scope>
    <source>
        <strain evidence="3 4">CBS 209.92</strain>
    </source>
</reference>
<keyword evidence="2" id="KW-1133">Transmembrane helix</keyword>
<keyword evidence="2" id="KW-0472">Membrane</keyword>
<keyword evidence="4" id="KW-1185">Reference proteome</keyword>
<feature type="region of interest" description="Disordered" evidence="1">
    <location>
        <begin position="85"/>
        <end position="123"/>
    </location>
</feature>
<name>A0ABR4FSA5_9EURO</name>
<evidence type="ECO:0000313" key="4">
    <source>
        <dbReference type="Proteomes" id="UP001610563"/>
    </source>
</evidence>
<dbReference type="EMBL" id="JBFTWV010000125">
    <property type="protein sequence ID" value="KAL2786107.1"/>
    <property type="molecule type" value="Genomic_DNA"/>
</dbReference>
<accession>A0ABR4FSA5</accession>
<dbReference type="Proteomes" id="UP001610563">
    <property type="component" value="Unassembled WGS sequence"/>
</dbReference>
<feature type="compositionally biased region" description="Low complexity" evidence="1">
    <location>
        <begin position="96"/>
        <end position="116"/>
    </location>
</feature>
<feature type="transmembrane region" description="Helical" evidence="2">
    <location>
        <begin position="23"/>
        <end position="46"/>
    </location>
</feature>
<evidence type="ECO:0000313" key="3">
    <source>
        <dbReference type="EMBL" id="KAL2786107.1"/>
    </source>
</evidence>